<keyword evidence="1" id="KW-0472">Membrane</keyword>
<protein>
    <submittedName>
        <fullName evidence="2">Uncharacterized protein</fullName>
    </submittedName>
</protein>
<evidence type="ECO:0000313" key="2">
    <source>
        <dbReference type="EMBL" id="MBN8237294.1"/>
    </source>
</evidence>
<keyword evidence="3" id="KW-1185">Reference proteome</keyword>
<dbReference type="Proteomes" id="UP000663970">
    <property type="component" value="Unassembled WGS sequence"/>
</dbReference>
<evidence type="ECO:0000256" key="1">
    <source>
        <dbReference type="SAM" id="Phobius"/>
    </source>
</evidence>
<organism evidence="2 3">
    <name type="scientific">Halobacillus kuroshimensis</name>
    <dbReference type="NCBI Taxonomy" id="302481"/>
    <lineage>
        <taxon>Bacteria</taxon>
        <taxon>Bacillati</taxon>
        <taxon>Bacillota</taxon>
        <taxon>Bacilli</taxon>
        <taxon>Bacillales</taxon>
        <taxon>Bacillaceae</taxon>
        <taxon>Halobacillus</taxon>
    </lineage>
</organism>
<proteinExistence type="predicted"/>
<comment type="caution">
    <text evidence="2">The sequence shown here is derived from an EMBL/GenBank/DDBJ whole genome shotgun (WGS) entry which is preliminary data.</text>
</comment>
<keyword evidence="1" id="KW-1133">Transmembrane helix</keyword>
<name>A0ABS3E1H4_9BACI</name>
<gene>
    <name evidence="2" type="ORF">JF544_18785</name>
</gene>
<keyword evidence="1" id="KW-0812">Transmembrane</keyword>
<sequence length="345" mass="41402">MHKLNKDKYKVKSFLRPKRIKKLNYLSLQYHQSSISSLSEVHFLKDKYIQKIKASFTQINNNQAIVQFDMTFNKIMDYEMLIDFIKVNKQALYNKSYVDFYDKDNVLGYRDVYRQLDKLETSTFQAKLNEVVNLPYGRTYNLPHLSVIRYPEEIFSKESLKNFFLCKTFEINNGEQHLIADITSREGLKMGLYFSGKYYRPIPFTHIISNYRMDFYYFLFERLENYELNRRLNKYLVQSKKTVSLKDYKWLVNKVRSINDNKLHMNYEPFQDSLKDWKAFVDGEEDEIEFTKNLYTKKYETIYNELIEHMKIVYSLQKENLIINIGILTLIATITGIIITIFLSS</sequence>
<dbReference type="EMBL" id="JAEKJY010000008">
    <property type="protein sequence ID" value="MBN8237294.1"/>
    <property type="molecule type" value="Genomic_DNA"/>
</dbReference>
<feature type="transmembrane region" description="Helical" evidence="1">
    <location>
        <begin position="321"/>
        <end position="343"/>
    </location>
</feature>
<accession>A0ABS3E1H4</accession>
<evidence type="ECO:0000313" key="3">
    <source>
        <dbReference type="Proteomes" id="UP000663970"/>
    </source>
</evidence>
<reference evidence="2 3" key="1">
    <citation type="submission" date="2020-12" db="EMBL/GenBank/DDBJ databases">
        <title>Oil enriched cultivation method for isolating marine PHA-producing bacteria.</title>
        <authorList>
            <person name="Zheng W."/>
            <person name="Yu S."/>
            <person name="Huang Y."/>
        </authorList>
    </citation>
    <scope>NUCLEOTIDE SEQUENCE [LARGE SCALE GENOMIC DNA]</scope>
    <source>
        <strain evidence="2 3">SY-2-6</strain>
    </source>
</reference>